<dbReference type="Proteomes" id="UP001601058">
    <property type="component" value="Unassembled WGS sequence"/>
</dbReference>
<evidence type="ECO:0000313" key="3">
    <source>
        <dbReference type="Proteomes" id="UP001601058"/>
    </source>
</evidence>
<feature type="transmembrane region" description="Helical" evidence="1">
    <location>
        <begin position="21"/>
        <end position="41"/>
    </location>
</feature>
<feature type="transmembrane region" description="Helical" evidence="1">
    <location>
        <begin position="219"/>
        <end position="242"/>
    </location>
</feature>
<protein>
    <submittedName>
        <fullName evidence="2">ABC transporter permease</fullName>
    </submittedName>
</protein>
<name>A0ABW6K2G3_9BACI</name>
<dbReference type="Pfam" id="PF12730">
    <property type="entry name" value="ABC2_membrane_4"/>
    <property type="match status" value="1"/>
</dbReference>
<dbReference type="PANTHER" id="PTHR37305:SF1">
    <property type="entry name" value="MEMBRANE PROTEIN"/>
    <property type="match status" value="1"/>
</dbReference>
<feature type="transmembrane region" description="Helical" evidence="1">
    <location>
        <begin position="102"/>
        <end position="126"/>
    </location>
</feature>
<feature type="transmembrane region" description="Helical" evidence="1">
    <location>
        <begin position="138"/>
        <end position="164"/>
    </location>
</feature>
<gene>
    <name evidence="2" type="ORF">ACFYKT_18550</name>
</gene>
<dbReference type="EMBL" id="JBIACJ010000013">
    <property type="protein sequence ID" value="MFE8698326.1"/>
    <property type="molecule type" value="Genomic_DNA"/>
</dbReference>
<keyword evidence="1" id="KW-1133">Transmembrane helix</keyword>
<sequence>MGNLVKAELFKLKKDRSFWTLILGLVASGIFYPMLIFFDGSTQAISVNDLYTYTALGGNNYIVKLVPCILAGFFISSEYSMGTMKSIGASGNSRFRIYYAKLLIFSIGAMIIALTFPIVIMVVGAILSGFNDMPTLDYIVRTLGLTILYAVAFASIMALVSIILTDSGKTIGFLILFFILFDSIFYGLSQKFSLIETLFNYSAFKLFLEISEFDLGDGVLLKLIFVPIVTFVAFGLLGSYVFRKKEIK</sequence>
<dbReference type="PANTHER" id="PTHR37305">
    <property type="entry name" value="INTEGRAL MEMBRANE PROTEIN-RELATED"/>
    <property type="match status" value="1"/>
</dbReference>
<feature type="transmembrane region" description="Helical" evidence="1">
    <location>
        <begin position="171"/>
        <end position="189"/>
    </location>
</feature>
<comment type="caution">
    <text evidence="2">The sequence shown here is derived from an EMBL/GenBank/DDBJ whole genome shotgun (WGS) entry which is preliminary data.</text>
</comment>
<keyword evidence="3" id="KW-1185">Reference proteome</keyword>
<dbReference type="RefSeq" id="WP_389222609.1">
    <property type="nucleotide sequence ID" value="NZ_JBIACJ010000013.1"/>
</dbReference>
<keyword evidence="1" id="KW-0472">Membrane</keyword>
<accession>A0ABW6K2G3</accession>
<organism evidence="2 3">
    <name type="scientific">Cytobacillus mangrovibacter</name>
    <dbReference type="NCBI Taxonomy" id="3299024"/>
    <lineage>
        <taxon>Bacteria</taxon>
        <taxon>Bacillati</taxon>
        <taxon>Bacillota</taxon>
        <taxon>Bacilli</taxon>
        <taxon>Bacillales</taxon>
        <taxon>Bacillaceae</taxon>
        <taxon>Cytobacillus</taxon>
    </lineage>
</organism>
<evidence type="ECO:0000313" key="2">
    <source>
        <dbReference type="EMBL" id="MFE8698326.1"/>
    </source>
</evidence>
<keyword evidence="1" id="KW-0812">Transmembrane</keyword>
<evidence type="ECO:0000256" key="1">
    <source>
        <dbReference type="SAM" id="Phobius"/>
    </source>
</evidence>
<reference evidence="2 3" key="1">
    <citation type="submission" date="2024-08" db="EMBL/GenBank/DDBJ databases">
        <title>Two novel Cytobacillus novel species.</title>
        <authorList>
            <person name="Liu G."/>
        </authorList>
    </citation>
    <scope>NUCLEOTIDE SEQUENCE [LARGE SCALE GENOMIC DNA]</scope>
    <source>
        <strain evidence="2 3">FJAT-53684</strain>
    </source>
</reference>
<feature type="transmembrane region" description="Helical" evidence="1">
    <location>
        <begin position="61"/>
        <end position="81"/>
    </location>
</feature>
<proteinExistence type="predicted"/>